<dbReference type="Pfam" id="PF00107">
    <property type="entry name" value="ADH_zinc_N"/>
    <property type="match status" value="1"/>
</dbReference>
<dbReference type="PANTHER" id="PTHR42940:SF8">
    <property type="entry name" value="VACUOLAR PROTEIN SORTING-ASSOCIATED PROTEIN 11"/>
    <property type="match status" value="1"/>
</dbReference>
<feature type="domain" description="Alcohol dehydrogenase-like C-terminal" evidence="5">
    <location>
        <begin position="1"/>
        <end position="116"/>
    </location>
</feature>
<dbReference type="Proteomes" id="UP001178507">
    <property type="component" value="Unassembled WGS sequence"/>
</dbReference>
<sequence>MGLKVCAIDFGADKQSYAIDTLGCKAYVDIKGKSSEEIVAAVKAACDGVGPHGSVILAPVPAAFRQGVDMLRPMGTAVGISLPPGDFPVDIFSLILHRKTVRGSIVGTRKDLNESLTICGEGHVKCTVEERKLDDINAIFDDMVKGKIKGRCVLRIAPDP</sequence>
<protein>
    <recommendedName>
        <fullName evidence="5">Alcohol dehydrogenase-like C-terminal domain-containing protein</fullName>
    </recommendedName>
</protein>
<name>A0AA36HW63_9DINO</name>
<proteinExistence type="predicted"/>
<evidence type="ECO:0000313" key="6">
    <source>
        <dbReference type="EMBL" id="CAJ1375910.1"/>
    </source>
</evidence>
<keyword evidence="3" id="KW-0862">Zinc</keyword>
<dbReference type="SUPFAM" id="SSF51735">
    <property type="entry name" value="NAD(P)-binding Rossmann-fold domains"/>
    <property type="match status" value="1"/>
</dbReference>
<evidence type="ECO:0000256" key="1">
    <source>
        <dbReference type="ARBA" id="ARBA00001947"/>
    </source>
</evidence>
<gene>
    <name evidence="6" type="ORF">EVOR1521_LOCUS5091</name>
</gene>
<organism evidence="6 7">
    <name type="scientific">Effrenium voratum</name>
    <dbReference type="NCBI Taxonomy" id="2562239"/>
    <lineage>
        <taxon>Eukaryota</taxon>
        <taxon>Sar</taxon>
        <taxon>Alveolata</taxon>
        <taxon>Dinophyceae</taxon>
        <taxon>Suessiales</taxon>
        <taxon>Symbiodiniaceae</taxon>
        <taxon>Effrenium</taxon>
    </lineage>
</organism>
<reference evidence="6" key="1">
    <citation type="submission" date="2023-08" db="EMBL/GenBank/DDBJ databases">
        <authorList>
            <person name="Chen Y."/>
            <person name="Shah S."/>
            <person name="Dougan E. K."/>
            <person name="Thang M."/>
            <person name="Chan C."/>
        </authorList>
    </citation>
    <scope>NUCLEOTIDE SEQUENCE</scope>
</reference>
<dbReference type="GO" id="GO:0046872">
    <property type="term" value="F:metal ion binding"/>
    <property type="evidence" value="ECO:0007669"/>
    <property type="project" value="UniProtKB-KW"/>
</dbReference>
<dbReference type="Gene3D" id="3.90.180.10">
    <property type="entry name" value="Medium-chain alcohol dehydrogenases, catalytic domain"/>
    <property type="match status" value="1"/>
</dbReference>
<evidence type="ECO:0000313" key="7">
    <source>
        <dbReference type="Proteomes" id="UP001178507"/>
    </source>
</evidence>
<dbReference type="GO" id="GO:0016491">
    <property type="term" value="F:oxidoreductase activity"/>
    <property type="evidence" value="ECO:0007669"/>
    <property type="project" value="UniProtKB-KW"/>
</dbReference>
<evidence type="ECO:0000256" key="2">
    <source>
        <dbReference type="ARBA" id="ARBA00022723"/>
    </source>
</evidence>
<evidence type="ECO:0000256" key="3">
    <source>
        <dbReference type="ARBA" id="ARBA00022833"/>
    </source>
</evidence>
<dbReference type="InterPro" id="IPR036291">
    <property type="entry name" value="NAD(P)-bd_dom_sf"/>
</dbReference>
<comment type="caution">
    <text evidence="6">The sequence shown here is derived from an EMBL/GenBank/DDBJ whole genome shotgun (WGS) entry which is preliminary data.</text>
</comment>
<dbReference type="AlphaFoldDB" id="A0AA36HW63"/>
<dbReference type="PANTHER" id="PTHR42940">
    <property type="entry name" value="ALCOHOL DEHYDROGENASE 1-RELATED"/>
    <property type="match status" value="1"/>
</dbReference>
<keyword evidence="7" id="KW-1185">Reference proteome</keyword>
<dbReference type="InterPro" id="IPR013149">
    <property type="entry name" value="ADH-like_C"/>
</dbReference>
<evidence type="ECO:0000256" key="4">
    <source>
        <dbReference type="ARBA" id="ARBA00023002"/>
    </source>
</evidence>
<dbReference type="EMBL" id="CAUJNA010000347">
    <property type="protein sequence ID" value="CAJ1375910.1"/>
    <property type="molecule type" value="Genomic_DNA"/>
</dbReference>
<dbReference type="Gene3D" id="3.40.50.720">
    <property type="entry name" value="NAD(P)-binding Rossmann-like Domain"/>
    <property type="match status" value="1"/>
</dbReference>
<accession>A0AA36HW63</accession>
<evidence type="ECO:0000259" key="5">
    <source>
        <dbReference type="Pfam" id="PF00107"/>
    </source>
</evidence>
<keyword evidence="2" id="KW-0479">Metal-binding</keyword>
<comment type="cofactor">
    <cofactor evidence="1">
        <name>Zn(2+)</name>
        <dbReference type="ChEBI" id="CHEBI:29105"/>
    </cofactor>
</comment>
<keyword evidence="4" id="KW-0560">Oxidoreductase</keyword>